<protein>
    <submittedName>
        <fullName evidence="1">Uncharacterized protein</fullName>
    </submittedName>
</protein>
<comment type="caution">
    <text evidence="1">The sequence shown here is derived from an EMBL/GenBank/DDBJ whole genome shotgun (WGS) entry which is preliminary data.</text>
</comment>
<dbReference type="Proteomes" id="UP001159042">
    <property type="component" value="Unassembled WGS sequence"/>
</dbReference>
<reference evidence="1 2" key="1">
    <citation type="journal article" date="2023" name="Insect Mol. Biol.">
        <title>Genome sequencing provides insights into the evolution of gene families encoding plant cell wall-degrading enzymes in longhorned beetles.</title>
        <authorList>
            <person name="Shin N.R."/>
            <person name="Okamura Y."/>
            <person name="Kirsch R."/>
            <person name="Pauchet Y."/>
        </authorList>
    </citation>
    <scope>NUCLEOTIDE SEQUENCE [LARGE SCALE GENOMIC DNA]</scope>
    <source>
        <strain evidence="1">EAD_L_NR</strain>
    </source>
</reference>
<dbReference type="EMBL" id="JANEYG010000005">
    <property type="protein sequence ID" value="KAJ8923343.1"/>
    <property type="molecule type" value="Genomic_DNA"/>
</dbReference>
<dbReference type="AlphaFoldDB" id="A0AAV8WAJ8"/>
<accession>A0AAV8WAJ8</accession>
<sequence>MVLQSTAVPGNVLDEIHLDRSLNLEDTTKKSKMLAILENSNQQIGTDLGELNSMLDESDYLDSDDDDTCLDIEDRLAGVNLDDAEEVWSRLAEDEKQDFIAFLKSGDVDKLITSWEPWWLSDTEKLIEDVGSNESSKKVYPDVCQIKDFHEITTKTPSESVKYNLVNIISAYAFTTRYFNGEHLNFAKEATSSITSLSLTLRTSENFMDFETAVKSVQQECINSSWIIAGEESFKTLKDDVYKIFEGLKKSDNKFYLLCALSDLHNLFVESLQPLRCDNNSEFHKKFPKHHFSHVNMTRRSDIKKCIKKIEYYLSFTKCCYDNLLSYT</sequence>
<organism evidence="1 2">
    <name type="scientific">Exocentrus adspersus</name>
    <dbReference type="NCBI Taxonomy" id="1586481"/>
    <lineage>
        <taxon>Eukaryota</taxon>
        <taxon>Metazoa</taxon>
        <taxon>Ecdysozoa</taxon>
        <taxon>Arthropoda</taxon>
        <taxon>Hexapoda</taxon>
        <taxon>Insecta</taxon>
        <taxon>Pterygota</taxon>
        <taxon>Neoptera</taxon>
        <taxon>Endopterygota</taxon>
        <taxon>Coleoptera</taxon>
        <taxon>Polyphaga</taxon>
        <taxon>Cucujiformia</taxon>
        <taxon>Chrysomeloidea</taxon>
        <taxon>Cerambycidae</taxon>
        <taxon>Lamiinae</taxon>
        <taxon>Acanthocinini</taxon>
        <taxon>Exocentrus</taxon>
    </lineage>
</organism>
<evidence type="ECO:0000313" key="1">
    <source>
        <dbReference type="EMBL" id="KAJ8923343.1"/>
    </source>
</evidence>
<proteinExistence type="predicted"/>
<keyword evidence="2" id="KW-1185">Reference proteome</keyword>
<gene>
    <name evidence="1" type="ORF">NQ315_001901</name>
</gene>
<dbReference type="InterPro" id="IPR039646">
    <property type="entry name" value="ZNHIT2"/>
</dbReference>
<dbReference type="PANTHER" id="PTHR15555:SF0">
    <property type="entry name" value="ZINC FINGER HIT DOMAIN-CONTAINING PROTEIN 2"/>
    <property type="match status" value="1"/>
</dbReference>
<name>A0AAV8WAJ8_9CUCU</name>
<dbReference type="PANTHER" id="PTHR15555">
    <property type="entry name" value="ZINC FINGER HIT DOMAIN CONTAINING PROTEIN 2 PROTEIN FON -RELATED"/>
    <property type="match status" value="1"/>
</dbReference>
<evidence type="ECO:0000313" key="2">
    <source>
        <dbReference type="Proteomes" id="UP001159042"/>
    </source>
</evidence>